<dbReference type="InterPro" id="IPR001031">
    <property type="entry name" value="Thioesterase"/>
</dbReference>
<dbReference type="InterPro" id="IPR025110">
    <property type="entry name" value="AMP-bd_C"/>
</dbReference>
<keyword evidence="4" id="KW-0597">Phosphoprotein</keyword>
<comment type="caution">
    <text evidence="7">The sequence shown here is derived from an EMBL/GenBank/DDBJ whole genome shotgun (WGS) entry which is preliminary data.</text>
</comment>
<dbReference type="Gene3D" id="3.40.50.1820">
    <property type="entry name" value="alpha/beta hydrolase"/>
    <property type="match status" value="1"/>
</dbReference>
<dbReference type="GO" id="GO:0031177">
    <property type="term" value="F:phosphopantetheine binding"/>
    <property type="evidence" value="ECO:0007669"/>
    <property type="project" value="InterPro"/>
</dbReference>
<dbReference type="Gene3D" id="3.30.300.30">
    <property type="match status" value="1"/>
</dbReference>
<name>A0A919DP95_9ACTN</name>
<evidence type="ECO:0000259" key="6">
    <source>
        <dbReference type="PROSITE" id="PS50075"/>
    </source>
</evidence>
<dbReference type="PROSITE" id="PS00012">
    <property type="entry name" value="PHOSPHOPANTETHEINE"/>
    <property type="match status" value="1"/>
</dbReference>
<dbReference type="GO" id="GO:0017000">
    <property type="term" value="P:antibiotic biosynthetic process"/>
    <property type="evidence" value="ECO:0007669"/>
    <property type="project" value="UniProtKB-ARBA"/>
</dbReference>
<dbReference type="GO" id="GO:0072330">
    <property type="term" value="P:monocarboxylic acid biosynthetic process"/>
    <property type="evidence" value="ECO:0007669"/>
    <property type="project" value="UniProtKB-ARBA"/>
</dbReference>
<evidence type="ECO:0000256" key="4">
    <source>
        <dbReference type="ARBA" id="ARBA00022553"/>
    </source>
</evidence>
<evidence type="ECO:0000313" key="8">
    <source>
        <dbReference type="Proteomes" id="UP000603227"/>
    </source>
</evidence>
<organism evidence="7 8">
    <name type="scientific">Streptomyces capitiformicae</name>
    <dbReference type="NCBI Taxonomy" id="2014920"/>
    <lineage>
        <taxon>Bacteria</taxon>
        <taxon>Bacillati</taxon>
        <taxon>Actinomycetota</taxon>
        <taxon>Actinomycetes</taxon>
        <taxon>Kitasatosporales</taxon>
        <taxon>Streptomycetaceae</taxon>
        <taxon>Streptomyces</taxon>
    </lineage>
</organism>
<dbReference type="SMART" id="SM00824">
    <property type="entry name" value="PKS_TE"/>
    <property type="match status" value="1"/>
</dbReference>
<proteinExistence type="inferred from homology"/>
<dbReference type="Pfam" id="PF00975">
    <property type="entry name" value="Thioesterase"/>
    <property type="match status" value="1"/>
</dbReference>
<reference evidence="7" key="2">
    <citation type="submission" date="2020-09" db="EMBL/GenBank/DDBJ databases">
        <authorList>
            <person name="Sun Q."/>
            <person name="Zhou Y."/>
        </authorList>
    </citation>
    <scope>NUCLEOTIDE SEQUENCE</scope>
    <source>
        <strain evidence="7">CGMCC 4.7403</strain>
    </source>
</reference>
<dbReference type="InterPro" id="IPR029058">
    <property type="entry name" value="AB_hydrolase_fold"/>
</dbReference>
<dbReference type="PANTHER" id="PTHR44845">
    <property type="entry name" value="CARRIER DOMAIN-CONTAINING PROTEIN"/>
    <property type="match status" value="1"/>
</dbReference>
<keyword evidence="8" id="KW-1185">Reference proteome</keyword>
<dbReference type="AlphaFoldDB" id="A0A919DP95"/>
<dbReference type="SUPFAM" id="SSF47336">
    <property type="entry name" value="ACP-like"/>
    <property type="match status" value="1"/>
</dbReference>
<dbReference type="InterPro" id="IPR006162">
    <property type="entry name" value="Ppantetheine_attach_site"/>
</dbReference>
<feature type="domain" description="Carrier" evidence="6">
    <location>
        <begin position="84"/>
        <end position="159"/>
    </location>
</feature>
<evidence type="ECO:0000256" key="2">
    <source>
        <dbReference type="ARBA" id="ARBA00006432"/>
    </source>
</evidence>
<dbReference type="InterPro" id="IPR020806">
    <property type="entry name" value="PKS_PP-bd"/>
</dbReference>
<dbReference type="SUPFAM" id="SSF53474">
    <property type="entry name" value="alpha/beta-Hydrolases"/>
    <property type="match status" value="1"/>
</dbReference>
<dbReference type="EMBL" id="BNAT01000053">
    <property type="protein sequence ID" value="GHE62000.1"/>
    <property type="molecule type" value="Genomic_DNA"/>
</dbReference>
<gene>
    <name evidence="7" type="ORF">GCM10017771_85370</name>
</gene>
<protein>
    <recommendedName>
        <fullName evidence="6">Carrier domain-containing protein</fullName>
    </recommendedName>
</protein>
<dbReference type="FunFam" id="1.10.1200.10:FF:000016">
    <property type="entry name" value="Non-ribosomal peptide synthase"/>
    <property type="match status" value="1"/>
</dbReference>
<dbReference type="PROSITE" id="PS50075">
    <property type="entry name" value="CARRIER"/>
    <property type="match status" value="1"/>
</dbReference>
<comment type="similarity">
    <text evidence="2">Belongs to the ATP-dependent AMP-binding enzyme family.</text>
</comment>
<dbReference type="Pfam" id="PF00550">
    <property type="entry name" value="PP-binding"/>
    <property type="match status" value="1"/>
</dbReference>
<reference evidence="7" key="1">
    <citation type="journal article" date="2014" name="Int. J. Syst. Evol. Microbiol.">
        <title>Complete genome sequence of Corynebacterium casei LMG S-19264T (=DSM 44701T), isolated from a smear-ripened cheese.</title>
        <authorList>
            <consortium name="US DOE Joint Genome Institute (JGI-PGF)"/>
            <person name="Walter F."/>
            <person name="Albersmeier A."/>
            <person name="Kalinowski J."/>
            <person name="Ruckert C."/>
        </authorList>
    </citation>
    <scope>NUCLEOTIDE SEQUENCE</scope>
    <source>
        <strain evidence="7">CGMCC 4.7403</strain>
    </source>
</reference>
<evidence type="ECO:0000256" key="5">
    <source>
        <dbReference type="SAM" id="MobiDB-lite"/>
    </source>
</evidence>
<dbReference type="InterPro" id="IPR045851">
    <property type="entry name" value="AMP-bd_C_sf"/>
</dbReference>
<dbReference type="Proteomes" id="UP000603227">
    <property type="component" value="Unassembled WGS sequence"/>
</dbReference>
<dbReference type="Pfam" id="PF13193">
    <property type="entry name" value="AMP-binding_C"/>
    <property type="match status" value="1"/>
</dbReference>
<evidence type="ECO:0000256" key="1">
    <source>
        <dbReference type="ARBA" id="ARBA00001957"/>
    </source>
</evidence>
<sequence length="442" mass="46727">MAAAAAVVREDRPGDRQIVGYLVPRTEADVEPADLRRELAKALPGYMVPSALVVLDTLPLTPNGKLDRRALPAPGTNSTSAGRAPRTPWEENLRGLFATILDVDHVGIDDNFFDLGGHSLLAARLTARVREELGVQIGLRALFETPTVALLAERMSADSGNGSSDGLGQLLPLRTGGTRPPLFAVHPGGGLGWCYSGLARHLDHDRPLFALQARGLDGNGELPTSVTDMAADYLRLIREVQPAGPYHLLGWSFGGTVAHEMARQLQEAGEEVALLAMLDSHPTGRVRHAGQPGAAEILSLALDGLGLDELDALAATATATAPADATDVLGDGLPGAHAVLELLRERGSVLGGLDPVALRRLVKVTANNIALTQGERPGRYRGPVLFFEALPGRGADGTPLPDRWAAHVDGPLENHPLDIPHSHFTTPEALAQIGPILATHLR</sequence>
<evidence type="ECO:0000256" key="3">
    <source>
        <dbReference type="ARBA" id="ARBA00022450"/>
    </source>
</evidence>
<keyword evidence="3" id="KW-0596">Phosphopantetheine</keyword>
<dbReference type="SMART" id="SM00823">
    <property type="entry name" value="PKS_PP"/>
    <property type="match status" value="1"/>
</dbReference>
<dbReference type="InterPro" id="IPR020802">
    <property type="entry name" value="TesA-like"/>
</dbReference>
<comment type="cofactor">
    <cofactor evidence="1">
        <name>pantetheine 4'-phosphate</name>
        <dbReference type="ChEBI" id="CHEBI:47942"/>
    </cofactor>
</comment>
<accession>A0A919DP95</accession>
<dbReference type="PANTHER" id="PTHR44845:SF6">
    <property type="entry name" value="BETA-ALANINE-ACTIVATING ENZYME"/>
    <property type="match status" value="1"/>
</dbReference>
<dbReference type="InterPro" id="IPR036736">
    <property type="entry name" value="ACP-like_sf"/>
</dbReference>
<dbReference type="InterPro" id="IPR009081">
    <property type="entry name" value="PP-bd_ACP"/>
</dbReference>
<feature type="region of interest" description="Disordered" evidence="5">
    <location>
        <begin position="65"/>
        <end position="87"/>
    </location>
</feature>
<evidence type="ECO:0000313" key="7">
    <source>
        <dbReference type="EMBL" id="GHE62000.1"/>
    </source>
</evidence>
<dbReference type="SUPFAM" id="SSF56801">
    <property type="entry name" value="Acetyl-CoA synthetase-like"/>
    <property type="match status" value="1"/>
</dbReference>
<dbReference type="GO" id="GO:0044550">
    <property type="term" value="P:secondary metabolite biosynthetic process"/>
    <property type="evidence" value="ECO:0007669"/>
    <property type="project" value="UniProtKB-ARBA"/>
</dbReference>